<dbReference type="GO" id="GO:0000162">
    <property type="term" value="P:L-tryptophan biosynthetic process"/>
    <property type="evidence" value="ECO:0007669"/>
    <property type="project" value="UniProtKB-UniRule"/>
</dbReference>
<keyword evidence="9" id="KW-0460">Magnesium</keyword>
<comment type="similarity">
    <text evidence="8">In the C-terminal section; belongs to the anthranilate phosphoribosyltransferase family.</text>
</comment>
<dbReference type="PANTHER" id="PTHR43285">
    <property type="entry name" value="ANTHRANILATE PHOSPHORIBOSYLTRANSFERASE"/>
    <property type="match status" value="1"/>
</dbReference>
<keyword evidence="4 9" id="KW-0808">Transferase</keyword>
<proteinExistence type="inferred from homology"/>
<evidence type="ECO:0000259" key="10">
    <source>
        <dbReference type="Pfam" id="PF00591"/>
    </source>
</evidence>
<evidence type="ECO:0000256" key="2">
    <source>
        <dbReference type="ARBA" id="ARBA00022605"/>
    </source>
</evidence>
<feature type="binding site" evidence="9">
    <location>
        <position position="226"/>
    </location>
    <ligand>
        <name>Mg(2+)</name>
        <dbReference type="ChEBI" id="CHEBI:18420"/>
        <label>2</label>
    </ligand>
</feature>
<dbReference type="InterPro" id="IPR005940">
    <property type="entry name" value="Anthranilate_Pribosyl_Tfrase"/>
</dbReference>
<dbReference type="GO" id="GO:0005829">
    <property type="term" value="C:cytosol"/>
    <property type="evidence" value="ECO:0007669"/>
    <property type="project" value="TreeGrafter"/>
</dbReference>
<protein>
    <recommendedName>
        <fullName evidence="9">Anthranilate phosphoribosyltransferase</fullName>
        <ecNumber evidence="9">2.4.2.18</ecNumber>
    </recommendedName>
</protein>
<keyword evidence="5 9" id="KW-0822">Tryptophan biosynthesis</keyword>
<feature type="binding site" evidence="9">
    <location>
        <position position="226"/>
    </location>
    <ligand>
        <name>Mg(2+)</name>
        <dbReference type="ChEBI" id="CHEBI:18420"/>
        <label>1</label>
    </ligand>
</feature>
<comment type="subunit">
    <text evidence="9">Homodimer.</text>
</comment>
<feature type="binding site" evidence="9">
    <location>
        <position position="92"/>
    </location>
    <ligand>
        <name>Mg(2+)</name>
        <dbReference type="ChEBI" id="CHEBI:18420"/>
        <label>1</label>
    </ligand>
</feature>
<name>A0A1S2LU21_9BACI</name>
<feature type="binding site" evidence="9">
    <location>
        <begin position="108"/>
        <end position="116"/>
    </location>
    <ligand>
        <name>5-phospho-alpha-D-ribose 1-diphosphate</name>
        <dbReference type="ChEBI" id="CHEBI:58017"/>
    </ligand>
</feature>
<evidence type="ECO:0000256" key="8">
    <source>
        <dbReference type="ARBA" id="ARBA00061188"/>
    </source>
</evidence>
<dbReference type="GO" id="GO:0000287">
    <property type="term" value="F:magnesium ion binding"/>
    <property type="evidence" value="ECO:0007669"/>
    <property type="project" value="UniProtKB-UniRule"/>
</dbReference>
<comment type="similarity">
    <text evidence="9">Belongs to the anthranilate phosphoribosyltransferase family.</text>
</comment>
<organism evidence="12 13">
    <name type="scientific">Anaerobacillus arseniciselenatis</name>
    <dbReference type="NCBI Taxonomy" id="85682"/>
    <lineage>
        <taxon>Bacteria</taxon>
        <taxon>Bacillati</taxon>
        <taxon>Bacillota</taxon>
        <taxon>Bacilli</taxon>
        <taxon>Bacillales</taxon>
        <taxon>Bacillaceae</taxon>
        <taxon>Anaerobacillus</taxon>
    </lineage>
</organism>
<comment type="caution">
    <text evidence="9">Lacks conserved residue(s) required for the propagation of feature annotation.</text>
</comment>
<feature type="domain" description="Glycosyl transferase family 3" evidence="10">
    <location>
        <begin position="73"/>
        <end position="324"/>
    </location>
</feature>
<feature type="binding site" evidence="9">
    <location>
        <position position="166"/>
    </location>
    <ligand>
        <name>anthranilate</name>
        <dbReference type="ChEBI" id="CHEBI:16567"/>
        <label>2</label>
    </ligand>
</feature>
<dbReference type="InterPro" id="IPR017459">
    <property type="entry name" value="Glycosyl_Trfase_fam3_N_dom"/>
</dbReference>
<dbReference type="EC" id="2.4.2.18" evidence="9"/>
<keyword evidence="13" id="KW-1185">Reference proteome</keyword>
<reference evidence="12 13" key="1">
    <citation type="submission" date="2016-10" db="EMBL/GenBank/DDBJ databases">
        <title>Draft genome sequences of four alkaliphilic bacteria belonging to the Anaerobacillus genus.</title>
        <authorList>
            <person name="Bassil N.M."/>
            <person name="Lloyd J.R."/>
        </authorList>
    </citation>
    <scope>NUCLEOTIDE SEQUENCE [LARGE SCALE GENOMIC DNA]</scope>
    <source>
        <strain evidence="12 13">DSM 15340</strain>
    </source>
</reference>
<feature type="binding site" evidence="9">
    <location>
        <position position="80"/>
    </location>
    <ligand>
        <name>5-phospho-alpha-D-ribose 1-diphosphate</name>
        <dbReference type="ChEBI" id="CHEBI:58017"/>
    </ligand>
</feature>
<dbReference type="PANTHER" id="PTHR43285:SF2">
    <property type="entry name" value="ANTHRANILATE PHOSPHORIBOSYLTRANSFERASE"/>
    <property type="match status" value="1"/>
</dbReference>
<dbReference type="Proteomes" id="UP000180098">
    <property type="component" value="Unassembled WGS sequence"/>
</dbReference>
<evidence type="ECO:0000256" key="6">
    <source>
        <dbReference type="ARBA" id="ARBA00023141"/>
    </source>
</evidence>
<evidence type="ECO:0000313" key="12">
    <source>
        <dbReference type="EMBL" id="OIJ15846.1"/>
    </source>
</evidence>
<feature type="binding site" evidence="9">
    <location>
        <position position="225"/>
    </location>
    <ligand>
        <name>Mg(2+)</name>
        <dbReference type="ChEBI" id="CHEBI:18420"/>
        <label>2</label>
    </ligand>
</feature>
<gene>
    <name evidence="9" type="primary">trpD</name>
    <name evidence="12" type="ORF">BKP35_02315</name>
</gene>
<dbReference type="FunFam" id="3.40.1030.10:FF:000002">
    <property type="entry name" value="Anthranilate phosphoribosyltransferase"/>
    <property type="match status" value="1"/>
</dbReference>
<dbReference type="Gene3D" id="1.20.970.10">
    <property type="entry name" value="Transferase, Pyrimidine Nucleoside Phosphorylase, Chain C"/>
    <property type="match status" value="1"/>
</dbReference>
<keyword evidence="6 9" id="KW-0057">Aromatic amino acid biosynthesis</keyword>
<dbReference type="HAMAP" id="MF_00211">
    <property type="entry name" value="TrpD"/>
    <property type="match status" value="1"/>
</dbReference>
<comment type="caution">
    <text evidence="12">The sequence shown here is derived from an EMBL/GenBank/DDBJ whole genome shotgun (WGS) entry which is preliminary data.</text>
</comment>
<dbReference type="InterPro" id="IPR036320">
    <property type="entry name" value="Glycosyl_Trfase_fam3_N_dom_sf"/>
</dbReference>
<dbReference type="SUPFAM" id="SSF47648">
    <property type="entry name" value="Nucleoside phosphorylase/phosphoribosyltransferase N-terminal domain"/>
    <property type="match status" value="1"/>
</dbReference>
<dbReference type="Pfam" id="PF00591">
    <property type="entry name" value="Glycos_transf_3"/>
    <property type="match status" value="1"/>
</dbReference>
<feature type="binding site" evidence="9">
    <location>
        <begin position="83"/>
        <end position="84"/>
    </location>
    <ligand>
        <name>5-phospho-alpha-D-ribose 1-diphosphate</name>
        <dbReference type="ChEBI" id="CHEBI:58017"/>
    </ligand>
</feature>
<accession>A0A1S2LU21</accession>
<dbReference type="RefSeq" id="WP_071311771.1">
    <property type="nucleotide sequence ID" value="NZ_MLQQ01000001.1"/>
</dbReference>
<dbReference type="Pfam" id="PF02885">
    <property type="entry name" value="Glycos_trans_3N"/>
    <property type="match status" value="1"/>
</dbReference>
<dbReference type="EMBL" id="MLQQ01000001">
    <property type="protein sequence ID" value="OIJ15846.1"/>
    <property type="molecule type" value="Genomic_DNA"/>
</dbReference>
<keyword evidence="3 9" id="KW-0328">Glycosyltransferase</keyword>
<dbReference type="InterPro" id="IPR035902">
    <property type="entry name" value="Nuc_phospho_transferase"/>
</dbReference>
<feature type="binding site" evidence="9">
    <location>
        <position position="120"/>
    </location>
    <ligand>
        <name>5-phospho-alpha-D-ribose 1-diphosphate</name>
        <dbReference type="ChEBI" id="CHEBI:58017"/>
    </ligand>
</feature>
<evidence type="ECO:0000256" key="1">
    <source>
        <dbReference type="ARBA" id="ARBA00004907"/>
    </source>
</evidence>
<dbReference type="AlphaFoldDB" id="A0A1S2LU21"/>
<dbReference type="GO" id="GO:0004048">
    <property type="term" value="F:anthranilate phosphoribosyltransferase activity"/>
    <property type="evidence" value="ECO:0007669"/>
    <property type="project" value="UniProtKB-UniRule"/>
</dbReference>
<dbReference type="UniPathway" id="UPA00035">
    <property type="reaction ID" value="UER00041"/>
</dbReference>
<evidence type="ECO:0000256" key="7">
    <source>
        <dbReference type="ARBA" id="ARBA00052328"/>
    </source>
</evidence>
<comment type="cofactor">
    <cofactor evidence="9">
        <name>Mg(2+)</name>
        <dbReference type="ChEBI" id="CHEBI:18420"/>
    </cofactor>
    <text evidence="9">Binds 2 magnesium ions per monomer.</text>
</comment>
<comment type="catalytic activity">
    <reaction evidence="7 9">
        <text>N-(5-phospho-beta-D-ribosyl)anthranilate + diphosphate = 5-phospho-alpha-D-ribose 1-diphosphate + anthranilate</text>
        <dbReference type="Rhea" id="RHEA:11768"/>
        <dbReference type="ChEBI" id="CHEBI:16567"/>
        <dbReference type="ChEBI" id="CHEBI:18277"/>
        <dbReference type="ChEBI" id="CHEBI:33019"/>
        <dbReference type="ChEBI" id="CHEBI:58017"/>
        <dbReference type="EC" id="2.4.2.18"/>
    </reaction>
</comment>
<comment type="function">
    <text evidence="9">Catalyzes the transfer of the phosphoribosyl group of 5-phosphorylribose-1-pyrophosphate (PRPP) to anthranilate to yield N-(5'-phosphoribosyl)-anthranilate (PRA).</text>
</comment>
<dbReference type="InterPro" id="IPR000312">
    <property type="entry name" value="Glycosyl_Trfase_fam3"/>
</dbReference>
<dbReference type="OrthoDB" id="9806430at2"/>
<feature type="binding site" evidence="9">
    <location>
        <position position="80"/>
    </location>
    <ligand>
        <name>anthranilate</name>
        <dbReference type="ChEBI" id="CHEBI:16567"/>
        <label>1</label>
    </ligand>
</feature>
<dbReference type="NCBIfam" id="TIGR01245">
    <property type="entry name" value="trpD"/>
    <property type="match status" value="1"/>
</dbReference>
<feature type="domain" description="Glycosyl transferase family 3 N-terminal" evidence="11">
    <location>
        <begin position="3"/>
        <end position="65"/>
    </location>
</feature>
<evidence type="ECO:0000259" key="11">
    <source>
        <dbReference type="Pfam" id="PF02885"/>
    </source>
</evidence>
<evidence type="ECO:0000256" key="3">
    <source>
        <dbReference type="ARBA" id="ARBA00022676"/>
    </source>
</evidence>
<dbReference type="SUPFAM" id="SSF52418">
    <property type="entry name" value="Nucleoside phosphorylase/phosphoribosyltransferase catalytic domain"/>
    <property type="match status" value="1"/>
</dbReference>
<evidence type="ECO:0000313" key="13">
    <source>
        <dbReference type="Proteomes" id="UP000180098"/>
    </source>
</evidence>
<evidence type="ECO:0000256" key="4">
    <source>
        <dbReference type="ARBA" id="ARBA00022679"/>
    </source>
</evidence>
<keyword evidence="2 9" id="KW-0028">Amino-acid biosynthesis</keyword>
<feature type="binding site" evidence="9">
    <location>
        <position position="88"/>
    </location>
    <ligand>
        <name>5-phospho-alpha-D-ribose 1-diphosphate</name>
        <dbReference type="ChEBI" id="CHEBI:58017"/>
    </ligand>
</feature>
<feature type="binding site" evidence="9">
    <location>
        <begin position="90"/>
        <end position="93"/>
    </location>
    <ligand>
        <name>5-phospho-alpha-D-ribose 1-diphosphate</name>
        <dbReference type="ChEBI" id="CHEBI:58017"/>
    </ligand>
</feature>
<feature type="binding site" evidence="9">
    <location>
        <position position="111"/>
    </location>
    <ligand>
        <name>anthranilate</name>
        <dbReference type="ChEBI" id="CHEBI:16567"/>
        <label>1</label>
    </ligand>
</feature>
<keyword evidence="9" id="KW-0479">Metal-binding</keyword>
<sequence length="342" mass="37195">MFKHILKKCSEGKTLDRNEAKLVMDEMMAGVGEEAQIAGLLSMMRLRGETVDEMVGFGESMREHAISLQHEETKLLDTCGTGGDQLSTFNISTATAILASACGVKVAKHGNRAISSSSGSADVLEKLNIPVQSSPTEAVSALTNKGLCFLFAPLYHSSMKHVASTRKSLGFKTIFNLLGPLVNPAKANRQMIGVFDRNFAYKMAETLRELGSKRALFVTGGEGIDECSISTHTNIIELVNGDIESYQITPEQFGIKRGDLCDIKATSVTESAEIIENIFKGRAHTTAENIVVLNCASALYIAGEVESIKEGVQLTKEVISSGKAFRQFESLQERKELLRHVE</sequence>
<comment type="pathway">
    <text evidence="1 9">Amino-acid biosynthesis; L-tryptophan biosynthesis; L-tryptophan from chorismate: step 2/5.</text>
</comment>
<evidence type="ECO:0000256" key="5">
    <source>
        <dbReference type="ARBA" id="ARBA00022822"/>
    </source>
</evidence>
<dbReference type="Gene3D" id="3.40.1030.10">
    <property type="entry name" value="Nucleoside phosphorylase/phosphoribosyltransferase catalytic domain"/>
    <property type="match status" value="1"/>
</dbReference>
<evidence type="ECO:0000256" key="9">
    <source>
        <dbReference type="HAMAP-Rule" id="MF_00211"/>
    </source>
</evidence>